<keyword evidence="6 7" id="KW-0505">Motor protein</keyword>
<feature type="region of interest" description="Disordered" evidence="9">
    <location>
        <begin position="555"/>
        <end position="576"/>
    </location>
</feature>
<keyword evidence="4 7" id="KW-0067">ATP-binding</keyword>
<evidence type="ECO:0000256" key="1">
    <source>
        <dbReference type="ARBA" id="ARBA00007310"/>
    </source>
</evidence>
<feature type="compositionally biased region" description="Low complexity" evidence="9">
    <location>
        <begin position="511"/>
        <end position="524"/>
    </location>
</feature>
<keyword evidence="3 7" id="KW-0547">Nucleotide-binding</keyword>
<dbReference type="CDD" id="cd01374">
    <property type="entry name" value="KISc_CENP_E"/>
    <property type="match status" value="1"/>
</dbReference>
<dbReference type="GO" id="GO:0008017">
    <property type="term" value="F:microtubule binding"/>
    <property type="evidence" value="ECO:0007669"/>
    <property type="project" value="InterPro"/>
</dbReference>
<dbReference type="PROSITE" id="PS00411">
    <property type="entry name" value="KINESIN_MOTOR_1"/>
    <property type="match status" value="1"/>
</dbReference>
<dbReference type="GO" id="GO:0005874">
    <property type="term" value="C:microtubule"/>
    <property type="evidence" value="ECO:0007669"/>
    <property type="project" value="UniProtKB-KW"/>
</dbReference>
<feature type="transmembrane region" description="Helical" evidence="10">
    <location>
        <begin position="20"/>
        <end position="40"/>
    </location>
</feature>
<keyword evidence="10" id="KW-0812">Transmembrane</keyword>
<evidence type="ECO:0000256" key="8">
    <source>
        <dbReference type="SAM" id="Coils"/>
    </source>
</evidence>
<evidence type="ECO:0000256" key="3">
    <source>
        <dbReference type="ARBA" id="ARBA00022741"/>
    </source>
</evidence>
<accession>A0A816YQF1</accession>
<feature type="compositionally biased region" description="Polar residues" evidence="9">
    <location>
        <begin position="841"/>
        <end position="853"/>
    </location>
</feature>
<dbReference type="GO" id="GO:0005524">
    <property type="term" value="F:ATP binding"/>
    <property type="evidence" value="ECO:0007669"/>
    <property type="project" value="UniProtKB-UniRule"/>
</dbReference>
<protein>
    <submittedName>
        <fullName evidence="12">(rape) hypothetical protein</fullName>
    </submittedName>
</protein>
<feature type="compositionally biased region" description="Basic and acidic residues" evidence="9">
    <location>
        <begin position="886"/>
        <end position="896"/>
    </location>
</feature>
<dbReference type="Pfam" id="PF00225">
    <property type="entry name" value="Kinesin"/>
    <property type="match status" value="1"/>
</dbReference>
<gene>
    <name evidence="12" type="ORF">DARMORV10_A07P17590.1</name>
</gene>
<evidence type="ECO:0000256" key="9">
    <source>
        <dbReference type="SAM" id="MobiDB-lite"/>
    </source>
</evidence>
<evidence type="ECO:0000256" key="5">
    <source>
        <dbReference type="ARBA" id="ARBA00023054"/>
    </source>
</evidence>
<dbReference type="InterPro" id="IPR021881">
    <property type="entry name" value="NACK_C"/>
</dbReference>
<dbReference type="InterPro" id="IPR027640">
    <property type="entry name" value="Kinesin-like_fam"/>
</dbReference>
<dbReference type="PRINTS" id="PR00380">
    <property type="entry name" value="KINESINHEAVY"/>
</dbReference>
<keyword evidence="10" id="KW-1133">Transmembrane helix</keyword>
<feature type="compositionally biased region" description="Polar residues" evidence="9">
    <location>
        <begin position="498"/>
        <end position="508"/>
    </location>
</feature>
<evidence type="ECO:0000256" key="2">
    <source>
        <dbReference type="ARBA" id="ARBA00022701"/>
    </source>
</evidence>
<feature type="compositionally biased region" description="Low complexity" evidence="9">
    <location>
        <begin position="854"/>
        <end position="868"/>
    </location>
</feature>
<dbReference type="SUPFAM" id="SSF52540">
    <property type="entry name" value="P-loop containing nucleoside triphosphate hydrolases"/>
    <property type="match status" value="1"/>
</dbReference>
<dbReference type="InterPro" id="IPR027417">
    <property type="entry name" value="P-loop_NTPase"/>
</dbReference>
<evidence type="ECO:0000259" key="11">
    <source>
        <dbReference type="PROSITE" id="PS50067"/>
    </source>
</evidence>
<dbReference type="GO" id="GO:0003777">
    <property type="term" value="F:microtubule motor activity"/>
    <property type="evidence" value="ECO:0007669"/>
    <property type="project" value="InterPro"/>
</dbReference>
<feature type="compositionally biased region" description="Polar residues" evidence="9">
    <location>
        <begin position="874"/>
        <end position="885"/>
    </location>
</feature>
<dbReference type="InterPro" id="IPR036961">
    <property type="entry name" value="Kinesin_motor_dom_sf"/>
</dbReference>
<comment type="similarity">
    <text evidence="1">Belongs to the TRAFAC class myosin-kinesin ATPase superfamily. Kinesin family. KIN-7 subfamily.</text>
</comment>
<dbReference type="FunFam" id="3.40.850.10:FF:000016">
    <property type="entry name" value="Kinesin-like protein"/>
    <property type="match status" value="1"/>
</dbReference>
<evidence type="ECO:0000256" key="4">
    <source>
        <dbReference type="ARBA" id="ARBA00022840"/>
    </source>
</evidence>
<dbReference type="Proteomes" id="UP001295469">
    <property type="component" value="Chromosome A07"/>
</dbReference>
<sequence length="1115" mass="126344">MVVTGMEFDQMIDWTQLLTYYYTLPPLYNVFILIFFYSGGMMMATEADQMQGPSGGGGCEEKISVSVRLRPLNDKEMLRNDSPDWECINSTTIMYRSHLSISDRSMYPSAYSFDRVFGPECCTRQVYDQGAKEVAFSVVSGVNASVFAYGQTSSGKTYTMSGITHCTLVDIYDYIDKHKEREFILKFSAMEIYNESVRDLLSTDSSPLRLLDDPEKGTVVEKLTEETLRDWNHFKELLSVCEAQRQIGETALNEVSSRSHQILRLTVESTAREFFTNDKFSTLTATVNFIDLAGSERASQSLSAGTRLKEGCHINRSLLTLGTVIRKLSKGKTGHIPFRDSKLTRILQSSLGGNARTAIICTMSPARIHVEQSRNTLLFASCAKEVTTNAQVNVVMSDKALVKHLQRELAKLESELRSPGQPSVASDTTTALLTEKDLEVEKLKKEVFQLAQELKQARCEIEDLRRMVGEGKQGPKETLSTEVVLVEHQYPKLRVRSTWDSENTTPLSPISAHRSSLSPRSSEYSYDDNVFQLSDFRIDSGSSSPFHQHAFVTPHGEETKDQSQVHTEETEAQPHVPRNVSSTLVIFPSPAEEEEVDEMGRETDGNSEDDCREVRCIETDIMSDVTRHPQENIPQSSPDRFDVVNAEEPVCVTEPKSLQLSTKAEEEEEEEEEPVCVTEPKNIQPPIEDEKEVEEEERVKEVSNSSTQPKQESELIKTPPPCCDFKSSPDEFGTSLSSNNPTPPVFITPSPEKPFSWLTERESQPVRGMKLTRSRSCRASMLSSSSPSWFEKDADADTPPSWYDKGFAKAAEMRDIKNERLLQDEFSGRSMPTTWIERSLSDTQTAHATASSHNEMSSSPNESLSRPSDVSAFELQTSGSPSTSQEKTEETAAQKDKRIIHRSMEEIEQKLFLGLSSTKSFKDAALDPIQDYLDTPLNWPEEFKRLQREIIELWHTCNVSMAHRSYFFLLFRGDQKDCLYLEVELRRLKYIAHNSKASDDLSLVSSTKALTRERFKLSKLMQRKLSKEERENLFLRWGVALNTRHRRVQLAHRLWSDYKDMGHVRESASLVGKLHGFVDMNLTSSDMFGINFAFRPPRPKKSSLWKRSVLSLSFL</sequence>
<evidence type="ECO:0000313" key="12">
    <source>
        <dbReference type="EMBL" id="CAF2163930.1"/>
    </source>
</evidence>
<feature type="compositionally biased region" description="Acidic residues" evidence="9">
    <location>
        <begin position="665"/>
        <end position="674"/>
    </location>
</feature>
<evidence type="ECO:0000256" key="7">
    <source>
        <dbReference type="PROSITE-ProRule" id="PRU00283"/>
    </source>
</evidence>
<dbReference type="PANTHER" id="PTHR47968">
    <property type="entry name" value="CENTROMERE PROTEIN E"/>
    <property type="match status" value="1"/>
</dbReference>
<proteinExistence type="inferred from homology"/>
<keyword evidence="5 8" id="KW-0175">Coiled coil</keyword>
<dbReference type="PROSITE" id="PS50067">
    <property type="entry name" value="KINESIN_MOTOR_2"/>
    <property type="match status" value="1"/>
</dbReference>
<dbReference type="SMART" id="SM00129">
    <property type="entry name" value="KISc"/>
    <property type="match status" value="1"/>
</dbReference>
<feature type="compositionally biased region" description="Basic and acidic residues" evidence="9">
    <location>
        <begin position="555"/>
        <end position="569"/>
    </location>
</feature>
<dbReference type="Pfam" id="PF11995">
    <property type="entry name" value="DUF3490"/>
    <property type="match status" value="1"/>
</dbReference>
<name>A0A816YQF1_BRANA</name>
<evidence type="ECO:0000256" key="6">
    <source>
        <dbReference type="ARBA" id="ARBA00023175"/>
    </source>
</evidence>
<feature type="region of interest" description="Disordered" evidence="9">
    <location>
        <begin position="840"/>
        <end position="896"/>
    </location>
</feature>
<feature type="region of interest" description="Disordered" evidence="9">
    <location>
        <begin position="497"/>
        <end position="524"/>
    </location>
</feature>
<feature type="coiled-coil region" evidence="8">
    <location>
        <begin position="395"/>
        <end position="467"/>
    </location>
</feature>
<keyword evidence="2" id="KW-0493">Microtubule</keyword>
<dbReference type="GO" id="GO:0007018">
    <property type="term" value="P:microtubule-based movement"/>
    <property type="evidence" value="ECO:0007669"/>
    <property type="project" value="InterPro"/>
</dbReference>
<feature type="compositionally biased region" description="Acidic residues" evidence="9">
    <location>
        <begin position="687"/>
        <end position="696"/>
    </location>
</feature>
<feature type="domain" description="Kinesin motor" evidence="11">
    <location>
        <begin position="62"/>
        <end position="386"/>
    </location>
</feature>
<dbReference type="InterPro" id="IPR019821">
    <property type="entry name" value="Kinesin_motor_CS"/>
</dbReference>
<dbReference type="Gene3D" id="3.40.850.10">
    <property type="entry name" value="Kinesin motor domain"/>
    <property type="match status" value="1"/>
</dbReference>
<feature type="compositionally biased region" description="Low complexity" evidence="9">
    <location>
        <begin position="777"/>
        <end position="788"/>
    </location>
</feature>
<reference evidence="12" key="1">
    <citation type="submission" date="2021-01" db="EMBL/GenBank/DDBJ databases">
        <authorList>
            <consortium name="Genoscope - CEA"/>
            <person name="William W."/>
        </authorList>
    </citation>
    <scope>NUCLEOTIDE SEQUENCE</scope>
</reference>
<organism evidence="12">
    <name type="scientific">Brassica napus</name>
    <name type="common">Rape</name>
    <dbReference type="NCBI Taxonomy" id="3708"/>
    <lineage>
        <taxon>Eukaryota</taxon>
        <taxon>Viridiplantae</taxon>
        <taxon>Streptophyta</taxon>
        <taxon>Embryophyta</taxon>
        <taxon>Tracheophyta</taxon>
        <taxon>Spermatophyta</taxon>
        <taxon>Magnoliopsida</taxon>
        <taxon>eudicotyledons</taxon>
        <taxon>Gunneridae</taxon>
        <taxon>Pentapetalae</taxon>
        <taxon>rosids</taxon>
        <taxon>malvids</taxon>
        <taxon>Brassicales</taxon>
        <taxon>Brassicaceae</taxon>
        <taxon>Brassiceae</taxon>
        <taxon>Brassica</taxon>
    </lineage>
</organism>
<keyword evidence="10" id="KW-0472">Membrane</keyword>
<dbReference type="EMBL" id="HG994361">
    <property type="protein sequence ID" value="CAF2163930.1"/>
    <property type="molecule type" value="Genomic_DNA"/>
</dbReference>
<feature type="region of interest" description="Disordered" evidence="9">
    <location>
        <begin position="656"/>
        <end position="804"/>
    </location>
</feature>
<dbReference type="AlphaFoldDB" id="A0A816YQF1"/>
<feature type="binding site" evidence="7">
    <location>
        <begin position="150"/>
        <end position="157"/>
    </location>
    <ligand>
        <name>ATP</name>
        <dbReference type="ChEBI" id="CHEBI:30616"/>
    </ligand>
</feature>
<dbReference type="InterPro" id="IPR001752">
    <property type="entry name" value="Kinesin_motor_dom"/>
</dbReference>
<dbReference type="PANTHER" id="PTHR47968:SF55">
    <property type="entry name" value="KINESIN-LIKE PROTEIN KIN-7H"/>
    <property type="match status" value="1"/>
</dbReference>
<evidence type="ECO:0000256" key="10">
    <source>
        <dbReference type="SAM" id="Phobius"/>
    </source>
</evidence>